<dbReference type="RefSeq" id="WP_187465092.1">
    <property type="nucleotide sequence ID" value="NZ_JACSIT010000042.1"/>
</dbReference>
<keyword evidence="9" id="KW-1185">Reference proteome</keyword>
<dbReference type="Proteomes" id="UP000650081">
    <property type="component" value="Unassembled WGS sequence"/>
</dbReference>
<evidence type="ECO:0000256" key="4">
    <source>
        <dbReference type="ARBA" id="ARBA00022989"/>
    </source>
</evidence>
<evidence type="ECO:0000256" key="1">
    <source>
        <dbReference type="ARBA" id="ARBA00004651"/>
    </source>
</evidence>
<protein>
    <submittedName>
        <fullName evidence="8">RDD family protein</fullName>
    </submittedName>
</protein>
<evidence type="ECO:0000313" key="9">
    <source>
        <dbReference type="Proteomes" id="UP000650081"/>
    </source>
</evidence>
<comment type="caution">
    <text evidence="8">The sequence shown here is derived from an EMBL/GenBank/DDBJ whole genome shotgun (WGS) entry which is preliminary data.</text>
</comment>
<dbReference type="PANTHER" id="PTHR36115">
    <property type="entry name" value="PROLINE-RICH ANTIGEN HOMOLOG-RELATED"/>
    <property type="match status" value="1"/>
</dbReference>
<proteinExistence type="predicted"/>
<dbReference type="GO" id="GO:0005886">
    <property type="term" value="C:plasma membrane"/>
    <property type="evidence" value="ECO:0007669"/>
    <property type="project" value="UniProtKB-SubCell"/>
</dbReference>
<dbReference type="EMBL" id="JACSIT010000042">
    <property type="protein sequence ID" value="MBC6992962.1"/>
    <property type="molecule type" value="Genomic_DNA"/>
</dbReference>
<evidence type="ECO:0000256" key="2">
    <source>
        <dbReference type="ARBA" id="ARBA00022475"/>
    </source>
</evidence>
<feature type="domain" description="RDD" evidence="7">
    <location>
        <begin position="7"/>
        <end position="170"/>
    </location>
</feature>
<feature type="transmembrane region" description="Helical" evidence="6">
    <location>
        <begin position="21"/>
        <end position="39"/>
    </location>
</feature>
<evidence type="ECO:0000256" key="3">
    <source>
        <dbReference type="ARBA" id="ARBA00022692"/>
    </source>
</evidence>
<keyword evidence="4 6" id="KW-1133">Transmembrane helix</keyword>
<evidence type="ECO:0000256" key="5">
    <source>
        <dbReference type="ARBA" id="ARBA00023136"/>
    </source>
</evidence>
<evidence type="ECO:0000313" key="8">
    <source>
        <dbReference type="EMBL" id="MBC6992962.1"/>
    </source>
</evidence>
<keyword evidence="2" id="KW-1003">Cell membrane</keyword>
<dbReference type="InterPro" id="IPR010432">
    <property type="entry name" value="RDD"/>
</dbReference>
<keyword evidence="3 6" id="KW-0812">Transmembrane</keyword>
<keyword evidence="5 6" id="KW-0472">Membrane</keyword>
<sequence>MQQEVIYAKFHQRLIARLIDLAIVSLPLSLAMLFSVVYLKSFALAVLFSFLEAAYKPLAEAIFGYTIGKRVRRLRVVRQGDFAPIDLNQSLLRFLPWATIFFASVFILHRHLNDPGMADVNSVEAYLLFSQQHVLADNLVIALINYLPLFSVIWIFSDPMQRALHDRVAGTVVLVNA</sequence>
<feature type="transmembrane region" description="Helical" evidence="6">
    <location>
        <begin position="94"/>
        <end position="112"/>
    </location>
</feature>
<accession>A0A923PLZ3</accession>
<feature type="transmembrane region" description="Helical" evidence="6">
    <location>
        <begin position="45"/>
        <end position="68"/>
    </location>
</feature>
<gene>
    <name evidence="8" type="ORF">H9S92_02185</name>
</gene>
<dbReference type="Pfam" id="PF06271">
    <property type="entry name" value="RDD"/>
    <property type="match status" value="1"/>
</dbReference>
<evidence type="ECO:0000259" key="7">
    <source>
        <dbReference type="Pfam" id="PF06271"/>
    </source>
</evidence>
<organism evidence="8 9">
    <name type="scientific">Neolewinella lacunae</name>
    <dbReference type="NCBI Taxonomy" id="1517758"/>
    <lineage>
        <taxon>Bacteria</taxon>
        <taxon>Pseudomonadati</taxon>
        <taxon>Bacteroidota</taxon>
        <taxon>Saprospiria</taxon>
        <taxon>Saprospirales</taxon>
        <taxon>Lewinellaceae</taxon>
        <taxon>Neolewinella</taxon>
    </lineage>
</organism>
<reference evidence="8" key="1">
    <citation type="submission" date="2020-08" db="EMBL/GenBank/DDBJ databases">
        <title>Lewinella bacteria from marine environments.</title>
        <authorList>
            <person name="Zhong Y."/>
        </authorList>
    </citation>
    <scope>NUCLEOTIDE SEQUENCE</scope>
    <source>
        <strain evidence="8">KCTC 42187</strain>
    </source>
</reference>
<feature type="transmembrane region" description="Helical" evidence="6">
    <location>
        <begin position="139"/>
        <end position="157"/>
    </location>
</feature>
<dbReference type="AlphaFoldDB" id="A0A923PLZ3"/>
<evidence type="ECO:0000256" key="6">
    <source>
        <dbReference type="SAM" id="Phobius"/>
    </source>
</evidence>
<name>A0A923PLZ3_9BACT</name>
<comment type="subcellular location">
    <subcellularLocation>
        <location evidence="1">Cell membrane</location>
        <topology evidence="1">Multi-pass membrane protein</topology>
    </subcellularLocation>
</comment>
<dbReference type="InterPro" id="IPR051791">
    <property type="entry name" value="Pra-immunoreactive"/>
</dbReference>